<accession>A0A859DRH7</accession>
<proteinExistence type="inferred from homology"/>
<feature type="domain" description="Ionotropic glutamate receptor C-terminal" evidence="7">
    <location>
        <begin position="44"/>
        <end position="265"/>
    </location>
</feature>
<dbReference type="SUPFAM" id="SSF53850">
    <property type="entry name" value="Periplasmic binding protein-like II"/>
    <property type="match status" value="1"/>
</dbReference>
<keyword evidence="3 5" id="KW-0732">Signal</keyword>
<dbReference type="EMBL" id="CP046161">
    <property type="protein sequence ID" value="QKO31144.1"/>
    <property type="molecule type" value="Genomic_DNA"/>
</dbReference>
<sequence length="273" mass="28815">MASLFLAGIMAVSFAACGGTGSSSAASAASASAADSTASAADNTFTVGFDQNFPPMGFKGSDGKFTGFDLDLAAEAAKRMGMAIKYQPISWDAKDAELTSGTIDCIWNGFTISGRENNYTWSKPYMENDQVFVVKADSAVKSLADLKGKTVEVQTDSAAQAALKEKTNISSAFANVQTTADYNTALMDLDMGAVDAVAMDSTVADYKITSGKLKLKILGESIQKEQYGIGFKKGNTALCAKVSKAMDEMKKDGTLTKISKKWFGKDVTTWGKA</sequence>
<dbReference type="EMBL" id="CP046051">
    <property type="protein sequence ID" value="QKN24747.1"/>
    <property type="molecule type" value="Genomic_DNA"/>
</dbReference>
<dbReference type="SMART" id="SM00079">
    <property type="entry name" value="PBPe"/>
    <property type="match status" value="1"/>
</dbReference>
<dbReference type="SMART" id="SM00062">
    <property type="entry name" value="PBPb"/>
    <property type="match status" value="1"/>
</dbReference>
<dbReference type="Proteomes" id="UP000509623">
    <property type="component" value="Chromosome"/>
</dbReference>
<dbReference type="PANTHER" id="PTHR35936">
    <property type="entry name" value="MEMBRANE-BOUND LYTIC MUREIN TRANSGLYCOSYLASE F"/>
    <property type="match status" value="1"/>
</dbReference>
<dbReference type="GO" id="GO:0015276">
    <property type="term" value="F:ligand-gated monoatomic ion channel activity"/>
    <property type="evidence" value="ECO:0007669"/>
    <property type="project" value="InterPro"/>
</dbReference>
<dbReference type="GO" id="GO:0030313">
    <property type="term" value="C:cell envelope"/>
    <property type="evidence" value="ECO:0007669"/>
    <property type="project" value="UniProtKB-SubCell"/>
</dbReference>
<reference evidence="9" key="3">
    <citation type="journal article" date="2022" name="Int. J. Syst. Evol. Microbiol.">
        <title>Caproicibacterium lactatifermentans sp. nov., isolated from pit clay used for the production of Chinese strong aroma-type liquor.</title>
        <authorList>
            <person name="Wang H."/>
            <person name="Gu Y."/>
            <person name="Zhao D."/>
            <person name="Qiao Z."/>
            <person name="Zheng J."/>
            <person name="Gao J."/>
            <person name="Ren C."/>
            <person name="Xu Y."/>
        </authorList>
    </citation>
    <scope>NUCLEOTIDE SEQUENCE</scope>
    <source>
        <strain evidence="9">JNU-WLY1368</strain>
    </source>
</reference>
<evidence type="ECO:0000256" key="2">
    <source>
        <dbReference type="ARBA" id="ARBA00010333"/>
    </source>
</evidence>
<name>A0A859DRH7_9FIRM</name>
<evidence type="ECO:0000259" key="6">
    <source>
        <dbReference type="SMART" id="SM00062"/>
    </source>
</evidence>
<organism evidence="8 10">
    <name type="scientific">Caproicibacterium lactatifermentans</name>
    <dbReference type="NCBI Taxonomy" id="2666138"/>
    <lineage>
        <taxon>Bacteria</taxon>
        <taxon>Bacillati</taxon>
        <taxon>Bacillota</taxon>
        <taxon>Clostridia</taxon>
        <taxon>Eubacteriales</taxon>
        <taxon>Oscillospiraceae</taxon>
        <taxon>Caproicibacterium</taxon>
    </lineage>
</organism>
<evidence type="ECO:0000259" key="7">
    <source>
        <dbReference type="SMART" id="SM00079"/>
    </source>
</evidence>
<evidence type="ECO:0000256" key="4">
    <source>
        <dbReference type="RuleBase" id="RU003744"/>
    </source>
</evidence>
<dbReference type="InterPro" id="IPR001320">
    <property type="entry name" value="Iontro_rcpt_C"/>
</dbReference>
<feature type="domain" description="Solute-binding protein family 3/N-terminal" evidence="6">
    <location>
        <begin position="44"/>
        <end position="266"/>
    </location>
</feature>
<dbReference type="KEGG" id="clf:GJQ69_02770"/>
<evidence type="ECO:0000313" key="10">
    <source>
        <dbReference type="Proteomes" id="UP000501316"/>
    </source>
</evidence>
<reference evidence="10 11" key="1">
    <citation type="submission" date="2019-11" db="EMBL/GenBank/DDBJ databases">
        <authorList>
            <person name="Ren C."/>
            <person name="Wang H."/>
            <person name="Xu Y."/>
        </authorList>
    </citation>
    <scope>NUCLEOTIDE SEQUENCE [LARGE SCALE GENOMIC DNA]</scope>
    <source>
        <strain evidence="11">JNU-WLY1368</strain>
        <strain evidence="8 10">LBM 19010</strain>
    </source>
</reference>
<dbReference type="PANTHER" id="PTHR35936:SF34">
    <property type="entry name" value="ABC TRANSPORTER EXTRACELLULAR-BINDING PROTEIN YCKB-RELATED"/>
    <property type="match status" value="1"/>
</dbReference>
<evidence type="ECO:0000256" key="3">
    <source>
        <dbReference type="ARBA" id="ARBA00022729"/>
    </source>
</evidence>
<evidence type="ECO:0000313" key="8">
    <source>
        <dbReference type="EMBL" id="QKN24747.1"/>
    </source>
</evidence>
<evidence type="ECO:0000256" key="1">
    <source>
        <dbReference type="ARBA" id="ARBA00004196"/>
    </source>
</evidence>
<dbReference type="CDD" id="cd00996">
    <property type="entry name" value="PBP2_AatB_like"/>
    <property type="match status" value="1"/>
</dbReference>
<protein>
    <submittedName>
        <fullName evidence="8">Transporter substrate-binding domain-containing protein</fullName>
    </submittedName>
</protein>
<dbReference type="Pfam" id="PF00497">
    <property type="entry name" value="SBP_bac_3"/>
    <property type="match status" value="1"/>
</dbReference>
<evidence type="ECO:0000313" key="11">
    <source>
        <dbReference type="Proteomes" id="UP000509623"/>
    </source>
</evidence>
<dbReference type="GO" id="GO:0016020">
    <property type="term" value="C:membrane"/>
    <property type="evidence" value="ECO:0007669"/>
    <property type="project" value="InterPro"/>
</dbReference>
<dbReference type="AlphaFoldDB" id="A0A859DRH7"/>
<dbReference type="Proteomes" id="UP000501316">
    <property type="component" value="Chromosome"/>
</dbReference>
<feature type="chain" id="PRO_5044663968" evidence="5">
    <location>
        <begin position="19"/>
        <end position="273"/>
    </location>
</feature>
<reference evidence="9" key="2">
    <citation type="journal article" date="2021" name="Appl. Environ. Microbiol.">
        <title>Adaptability of a Caproate-Producing Bacterium Contributes to Its Dominance in an Anaerobic Fermentation System.</title>
        <authorList>
            <person name="Wang H."/>
            <person name="Gu Y."/>
            <person name="Zhou W."/>
            <person name="Zhao D."/>
            <person name="Qiao Z."/>
            <person name="Zheng J."/>
            <person name="Gao J."/>
            <person name="Chen X."/>
            <person name="Ren C."/>
            <person name="Xu Y."/>
        </authorList>
    </citation>
    <scope>NUCLEOTIDE SEQUENCE</scope>
    <source>
        <strain evidence="9">JNU-WLY1368</strain>
    </source>
</reference>
<dbReference type="InterPro" id="IPR018313">
    <property type="entry name" value="SBP_3_CS"/>
</dbReference>
<evidence type="ECO:0000313" key="9">
    <source>
        <dbReference type="EMBL" id="QKO31144.1"/>
    </source>
</evidence>
<dbReference type="InterPro" id="IPR001638">
    <property type="entry name" value="Solute-binding_3/MltF_N"/>
</dbReference>
<dbReference type="Gene3D" id="3.40.190.10">
    <property type="entry name" value="Periplasmic binding protein-like II"/>
    <property type="match status" value="2"/>
</dbReference>
<evidence type="ECO:0000256" key="5">
    <source>
        <dbReference type="SAM" id="SignalP"/>
    </source>
</evidence>
<comment type="similarity">
    <text evidence="2 4">Belongs to the bacterial solute-binding protein 3 family.</text>
</comment>
<gene>
    <name evidence="8" type="ORF">GJQ69_02770</name>
    <name evidence="9" type="ORF">GKP14_01600</name>
</gene>
<comment type="subcellular location">
    <subcellularLocation>
        <location evidence="1">Cell envelope</location>
    </subcellularLocation>
</comment>
<keyword evidence="11" id="KW-1185">Reference proteome</keyword>
<dbReference type="PROSITE" id="PS01039">
    <property type="entry name" value="SBP_BACTERIAL_3"/>
    <property type="match status" value="1"/>
</dbReference>
<feature type="signal peptide" evidence="5">
    <location>
        <begin position="1"/>
        <end position="18"/>
    </location>
</feature>